<dbReference type="InterPro" id="IPR036291">
    <property type="entry name" value="NAD(P)-bd_dom_sf"/>
</dbReference>
<proteinExistence type="predicted"/>
<dbReference type="EMBL" id="BMDW01000002">
    <property type="protein sequence ID" value="GGA37272.1"/>
    <property type="molecule type" value="Genomic_DNA"/>
</dbReference>
<feature type="domain" description="Gfo/Idh/MocA-like oxidoreductase N-terminal" evidence="2">
    <location>
        <begin position="4"/>
        <end position="126"/>
    </location>
</feature>
<name>A0ABQ1G5H7_9SPHN</name>
<dbReference type="PANTHER" id="PTHR43818:SF11">
    <property type="entry name" value="BCDNA.GH03377"/>
    <property type="match status" value="1"/>
</dbReference>
<dbReference type="Gene3D" id="3.30.360.10">
    <property type="entry name" value="Dihydrodipicolinate Reductase, domain 2"/>
    <property type="match status" value="1"/>
</dbReference>
<organism evidence="4 5">
    <name type="scientific">Sphingomonas psychrolutea</name>
    <dbReference type="NCBI Taxonomy" id="1259676"/>
    <lineage>
        <taxon>Bacteria</taxon>
        <taxon>Pseudomonadati</taxon>
        <taxon>Pseudomonadota</taxon>
        <taxon>Alphaproteobacteria</taxon>
        <taxon>Sphingomonadales</taxon>
        <taxon>Sphingomonadaceae</taxon>
        <taxon>Sphingomonas</taxon>
    </lineage>
</organism>
<comment type="caution">
    <text evidence="4">The sequence shown here is derived from an EMBL/GenBank/DDBJ whole genome shotgun (WGS) entry which is preliminary data.</text>
</comment>
<gene>
    <name evidence="4" type="primary">mmyG</name>
    <name evidence="4" type="ORF">GCM10011395_04490</name>
</gene>
<dbReference type="PANTHER" id="PTHR43818">
    <property type="entry name" value="BCDNA.GH03377"/>
    <property type="match status" value="1"/>
</dbReference>
<evidence type="ECO:0000313" key="5">
    <source>
        <dbReference type="Proteomes" id="UP000618591"/>
    </source>
</evidence>
<reference evidence="5" key="1">
    <citation type="journal article" date="2019" name="Int. J. Syst. Evol. Microbiol.">
        <title>The Global Catalogue of Microorganisms (GCM) 10K type strain sequencing project: providing services to taxonomists for standard genome sequencing and annotation.</title>
        <authorList>
            <consortium name="The Broad Institute Genomics Platform"/>
            <consortium name="The Broad Institute Genome Sequencing Center for Infectious Disease"/>
            <person name="Wu L."/>
            <person name="Ma J."/>
        </authorList>
    </citation>
    <scope>NUCLEOTIDE SEQUENCE [LARGE SCALE GENOMIC DNA]</scope>
    <source>
        <strain evidence="5">CGMCC 1.10106</strain>
    </source>
</reference>
<accession>A0ABQ1G5H7</accession>
<evidence type="ECO:0000256" key="1">
    <source>
        <dbReference type="ARBA" id="ARBA00023002"/>
    </source>
</evidence>
<dbReference type="Pfam" id="PF22685">
    <property type="entry name" value="Gal80p_C-like"/>
    <property type="match status" value="1"/>
</dbReference>
<dbReference type="Pfam" id="PF01408">
    <property type="entry name" value="GFO_IDH_MocA"/>
    <property type="match status" value="1"/>
</dbReference>
<dbReference type="SUPFAM" id="SSF51735">
    <property type="entry name" value="NAD(P)-binding Rossmann-fold domains"/>
    <property type="match status" value="1"/>
</dbReference>
<dbReference type="Proteomes" id="UP000618591">
    <property type="component" value="Unassembled WGS sequence"/>
</dbReference>
<sequence>MTCFRIGIAGANAERGWARDAHLRAIRAIPDLAIQAVSARTQAIANGAAALFGATSAYDDSIALTRDPHVDIVAVTVKVPEHRAIVLAAIAAGKHVYCEWPLGRDLAEAQEMADAARAAGVHVAIGLQGGNAWAVRHAATLVEAGVIGRPLSLRVVSPTAGWGAESPANYAYLQDKTNGATLSTIAGGHTLAAIEAVVGSYAKVGARASILTDTMTIMGTQDSVARSCADHLLVFGKHDSGCVSSMEIVGGVTDVPFQFELRGDTGSLKITGDHPGGYQVAELTVTTSRPAAPQPAPVIFDVRAPSTNVAELWARFANDIRTGTRTAPDFDRAVRLTRLLDAIDVSSDQGRVIALETV</sequence>
<keyword evidence="1" id="KW-0560">Oxidoreductase</keyword>
<feature type="domain" description="Gal80p-like C-terminal" evidence="3">
    <location>
        <begin position="135"/>
        <end position="272"/>
    </location>
</feature>
<protein>
    <submittedName>
        <fullName evidence="4">Oxidoreductase</fullName>
    </submittedName>
</protein>
<dbReference type="RefSeq" id="WP_188445174.1">
    <property type="nucleotide sequence ID" value="NZ_BMDW01000002.1"/>
</dbReference>
<evidence type="ECO:0000259" key="3">
    <source>
        <dbReference type="Pfam" id="PF22685"/>
    </source>
</evidence>
<dbReference type="Gene3D" id="3.40.50.720">
    <property type="entry name" value="NAD(P)-binding Rossmann-like Domain"/>
    <property type="match status" value="1"/>
</dbReference>
<evidence type="ECO:0000259" key="2">
    <source>
        <dbReference type="Pfam" id="PF01408"/>
    </source>
</evidence>
<dbReference type="SUPFAM" id="SSF55347">
    <property type="entry name" value="Glyceraldehyde-3-phosphate dehydrogenase-like, C-terminal domain"/>
    <property type="match status" value="1"/>
</dbReference>
<dbReference type="InterPro" id="IPR055080">
    <property type="entry name" value="Gal80p-like_C"/>
</dbReference>
<dbReference type="InterPro" id="IPR000683">
    <property type="entry name" value="Gfo/Idh/MocA-like_OxRdtase_N"/>
</dbReference>
<dbReference type="InterPro" id="IPR050463">
    <property type="entry name" value="Gfo/Idh/MocA_oxidrdct_glycsds"/>
</dbReference>
<evidence type="ECO:0000313" key="4">
    <source>
        <dbReference type="EMBL" id="GGA37272.1"/>
    </source>
</evidence>
<keyword evidence="5" id="KW-1185">Reference proteome</keyword>